<dbReference type="PANTHER" id="PTHR46170:SF1">
    <property type="entry name" value="GATOR COMPLEX PROTEIN WDR59"/>
    <property type="match status" value="1"/>
</dbReference>
<dbReference type="InterPro" id="IPR000594">
    <property type="entry name" value="ThiF_NAD_FAD-bd"/>
</dbReference>
<evidence type="ECO:0000256" key="6">
    <source>
        <dbReference type="ARBA" id="ARBA00022833"/>
    </source>
</evidence>
<dbReference type="GO" id="GO:1904263">
    <property type="term" value="P:positive regulation of TORC1 signaling"/>
    <property type="evidence" value="ECO:0007669"/>
    <property type="project" value="TreeGrafter"/>
</dbReference>
<dbReference type="GO" id="GO:0008641">
    <property type="term" value="F:ubiquitin-like modifier activating enzyme activity"/>
    <property type="evidence" value="ECO:0007669"/>
    <property type="project" value="InterPro"/>
</dbReference>
<feature type="region of interest" description="Disordered" evidence="10">
    <location>
        <begin position="1492"/>
        <end position="1536"/>
    </location>
</feature>
<dbReference type="SUPFAM" id="SSF50978">
    <property type="entry name" value="WD40 repeat-like"/>
    <property type="match status" value="1"/>
</dbReference>
<gene>
    <name evidence="13" type="ORF">A7U60_g4707</name>
</gene>
<dbReference type="GO" id="GO:0016925">
    <property type="term" value="P:protein sumoylation"/>
    <property type="evidence" value="ECO:0007669"/>
    <property type="project" value="UniProtKB-ARBA"/>
</dbReference>
<feature type="domain" description="Ubiquitin-activating enzyme SCCH" evidence="12">
    <location>
        <begin position="1534"/>
        <end position="1602"/>
    </location>
</feature>
<name>A0A9Q5N8Z1_SANBA</name>
<dbReference type="PANTHER" id="PTHR46170">
    <property type="entry name" value="GATOR COMPLEX PROTEIN WDR59"/>
    <property type="match status" value="1"/>
</dbReference>
<comment type="similarity">
    <text evidence="2">Belongs to the ubiquitin-activating E1 family.</text>
</comment>
<dbReference type="SMART" id="SM00320">
    <property type="entry name" value="WD40"/>
    <property type="match status" value="3"/>
</dbReference>
<evidence type="ECO:0000259" key="11">
    <source>
        <dbReference type="Pfam" id="PF00899"/>
    </source>
</evidence>
<keyword evidence="14" id="KW-1185">Reference proteome</keyword>
<keyword evidence="6" id="KW-0862">Zinc</keyword>
<keyword evidence="5" id="KW-0833">Ubl conjugation pathway</keyword>
<evidence type="ECO:0000256" key="7">
    <source>
        <dbReference type="ARBA" id="ARBA00022840"/>
    </source>
</evidence>
<dbReference type="InterPro" id="IPR033127">
    <property type="entry name" value="UBQ-activ_enz_E1_Cys_AS"/>
</dbReference>
<dbReference type="GO" id="GO:0035591">
    <property type="term" value="F:signaling adaptor activity"/>
    <property type="evidence" value="ECO:0007669"/>
    <property type="project" value="TreeGrafter"/>
</dbReference>
<dbReference type="GO" id="GO:0005774">
    <property type="term" value="C:vacuolar membrane"/>
    <property type="evidence" value="ECO:0007669"/>
    <property type="project" value="TreeGrafter"/>
</dbReference>
<dbReference type="InterPro" id="IPR042449">
    <property type="entry name" value="Ub-E1_IAD_1"/>
</dbReference>
<feature type="compositionally biased region" description="Polar residues" evidence="10">
    <location>
        <begin position="31"/>
        <end position="41"/>
    </location>
</feature>
<proteinExistence type="inferred from homology"/>
<organism evidence="13 14">
    <name type="scientific">Sanghuangporus baumii</name>
    <name type="common">Phellinus baumii</name>
    <dbReference type="NCBI Taxonomy" id="108892"/>
    <lineage>
        <taxon>Eukaryota</taxon>
        <taxon>Fungi</taxon>
        <taxon>Dikarya</taxon>
        <taxon>Basidiomycota</taxon>
        <taxon>Agaricomycotina</taxon>
        <taxon>Agaricomycetes</taxon>
        <taxon>Hymenochaetales</taxon>
        <taxon>Hymenochaetaceae</taxon>
        <taxon>Sanghuangporus</taxon>
    </lineage>
</organism>
<dbReference type="EMBL" id="LNZH02000183">
    <property type="protein sequence ID" value="OCB88188.1"/>
    <property type="molecule type" value="Genomic_DNA"/>
</dbReference>
<dbReference type="InterPro" id="IPR023318">
    <property type="entry name" value="Ub_act_enz_dom_a_sf"/>
</dbReference>
<keyword evidence="3" id="KW-0479">Metal-binding</keyword>
<comment type="caution">
    <text evidence="13">The sequence shown here is derived from an EMBL/GenBank/DDBJ whole genome shotgun (WGS) entry which is preliminary data.</text>
</comment>
<sequence length="1623" mass="178847">MPSPSPSAKRSFATTGTTQTFQKAPSPPLSHLSTRRPSLPQNGYRAHEDTSSLQPFSSTRNETINEPGSADEGGKLKHIQIGMARMVGDSVGNMSISPTSRDIVLAARKGLFIIDLEAPLKIPRFLPQGGTWDVADVQWNPSPSRAEYIVSTSSQRMLIWNLLLVNKTCIEFILQAHYRAITDINWHPFDPDVVCSIGIDSWIWAWDIRQPQKPAFGKFQSSTLEPSQILQTNRPVWRARDLPFGNGVLSVPQRGESVLELWNYDDGRAPVHTFDGHTDVIKEFVWRARDGDGIGDKAFQLITWSKDKTLRFWPIGRDVIQKAGTSRELKGTNFKPLQRDESVSFRAQPSGTGALPALSAPTGVRSILAGVRASPLTPQNNPVLLPRQGPAARGIRHESVKEKELLPNQAQRYLASGIIDRRDGTMSKGSTKGGRSRMDHATWLSSFTPEGIEHSRLSSGSPRPPSTSTRDASNFDSGRRRSSSRGGAEEMPREPDSSAALLDEINAAVNKLTPAKVKLERHGLTKHRTCTFGLHGPWGESSTVNVFVRVTFTFPKDYPIAKPPKGAPLVEIERSPLISVKRRAYMQRRLREIRESQRPCLEACLRFLLFGDGGRRGKKISLDSGTSSDEAEQAEVEKGKDFSASLIRDNPNLAEPRSSQGVFGPNGQLVCIFRSLPRLVKTVPRDLSATPALPSRESDGVPRLFRSPLQLSDAVRRLAIAANDHSYDFLDSRDPEDMESILRIMNNLLSFSQPKQNSSEPTREPENTQNNYSLLPKRLTIVFVKDRSSVVGAHRSLAVDYNFNVDDPIAYCTSNANIARRHYRHDHERLLLSLATILRGVDILREGTQSSTRSDSKHPGLRYTSLLIEMLHSQLIQLKDVQILAMFAVAVLQLDASSIRSEKGKGRVPTTCLVELTHSNRILGKKGKTSLLYTSGSHSSDYFSVRKQKSTRMVSPTFVRATHSPISPVTPAVSQSYGSSASSRGSWSSLFNAGTVRHLIGSNQEQIRNKPSPVEKVTITQSDNPLLHGKRITFSQKSGIRQDRFANHRLSASSHITRAQLLSHVDAYAEMLHGWQLLQKRTELYKAVKTSDPASLHHDSAGFDAGTYNVSNIALQAVDANAMTSGYVLYEKTRDVQCDQHRVCDPFYVRAARPSSLSRCPTSTTPISSFMSIMVDSAVSTHLSRSAHTRVILGSELHDRLGSLKVLLVGAGGIGCELLKNVVLTGFGHITLLDLDTIDLSNLNRQFLFRKKDIKQSKALVAARTAQAFNPFVRIIPIHANIKEPQFDVAWFRGFDIVLNALDNLDARRHVNKLCLAAGVPLVESGTAGYFGQVQPILKDRFECFDCLPKPMAKTFPVCTIRSTPSQPVHCIVWAKSYLIPQLFGEDEDGSDELDAAEKAGENAQEIANLRKEAQAFAVVRKAFRSDPSPNGTIINGVGTGSRSVDAARLVFDKVFNSDIRNLLSMGDMWKNRAPPTPLEFDSIADGSFKPAPVSSANASDAGSISDVKSPRRALNGTSETVASGSTSKSSSGLKDQKELSLQESLVLFVSSTHRLAARVRNGEDTISFDKDDDDTLDFVTAASNLRSAAYGIPRKSRWEIKGAVLESFGGDFADFNVQTFRP</sequence>
<comment type="pathway">
    <text evidence="1">Protein modification; protein sumoylation.</text>
</comment>
<dbReference type="GO" id="GO:0046872">
    <property type="term" value="F:metal ion binding"/>
    <property type="evidence" value="ECO:0007669"/>
    <property type="project" value="UniProtKB-KW"/>
</dbReference>
<dbReference type="InterPro" id="IPR036322">
    <property type="entry name" value="WD40_repeat_dom_sf"/>
</dbReference>
<feature type="compositionally biased region" description="Basic and acidic residues" evidence="10">
    <location>
        <begin position="487"/>
        <end position="496"/>
    </location>
</feature>
<evidence type="ECO:0000256" key="2">
    <source>
        <dbReference type="ARBA" id="ARBA00005673"/>
    </source>
</evidence>
<dbReference type="GO" id="GO:0005524">
    <property type="term" value="F:ATP binding"/>
    <property type="evidence" value="ECO:0007669"/>
    <property type="project" value="UniProtKB-KW"/>
</dbReference>
<dbReference type="GO" id="GO:0034198">
    <property type="term" value="P:cellular response to amino acid starvation"/>
    <property type="evidence" value="ECO:0007669"/>
    <property type="project" value="TreeGrafter"/>
</dbReference>
<dbReference type="InterPro" id="IPR035985">
    <property type="entry name" value="Ubiquitin-activating_enz"/>
</dbReference>
<evidence type="ECO:0000256" key="5">
    <source>
        <dbReference type="ARBA" id="ARBA00022786"/>
    </source>
</evidence>
<dbReference type="SUPFAM" id="SSF69572">
    <property type="entry name" value="Activating enzymes of the ubiquitin-like proteins"/>
    <property type="match status" value="1"/>
</dbReference>
<evidence type="ECO:0000256" key="1">
    <source>
        <dbReference type="ARBA" id="ARBA00004718"/>
    </source>
</evidence>
<feature type="domain" description="THIF-type NAD/FAD binding fold" evidence="11">
    <location>
        <begin position="1187"/>
        <end position="1372"/>
    </location>
</feature>
<dbReference type="Gene3D" id="1.10.10.520">
    <property type="entry name" value="Ubiquitin activating enzymes (Uba3). Chain: B, domain 2"/>
    <property type="match status" value="1"/>
</dbReference>
<keyword evidence="4" id="KW-0547">Nucleotide-binding</keyword>
<evidence type="ECO:0000256" key="4">
    <source>
        <dbReference type="ARBA" id="ARBA00022741"/>
    </source>
</evidence>
<evidence type="ECO:0000259" key="12">
    <source>
        <dbReference type="Pfam" id="PF10585"/>
    </source>
</evidence>
<dbReference type="OrthoDB" id="311712at2759"/>
<protein>
    <recommendedName>
        <fullName evidence="8">Ubiquitin-activating enzyme E1-like</fullName>
    </recommendedName>
</protein>
<dbReference type="PROSITE" id="PS00865">
    <property type="entry name" value="UBIQUITIN_ACTIVAT_2"/>
    <property type="match status" value="1"/>
</dbReference>
<dbReference type="InterPro" id="IPR001680">
    <property type="entry name" value="WD40_rpt"/>
</dbReference>
<evidence type="ECO:0000256" key="10">
    <source>
        <dbReference type="SAM" id="MobiDB-lite"/>
    </source>
</evidence>
<feature type="compositionally biased region" description="Low complexity" evidence="10">
    <location>
        <begin position="457"/>
        <end position="470"/>
    </location>
</feature>
<keyword evidence="7" id="KW-0067">ATP-binding</keyword>
<evidence type="ECO:0000256" key="3">
    <source>
        <dbReference type="ARBA" id="ARBA00022723"/>
    </source>
</evidence>
<dbReference type="FunFam" id="3.50.50.80:FF:000004">
    <property type="entry name" value="Ubiquitin-activating enzyme E1-like"/>
    <property type="match status" value="1"/>
</dbReference>
<dbReference type="Pfam" id="PF00899">
    <property type="entry name" value="ThiF"/>
    <property type="match status" value="1"/>
</dbReference>
<evidence type="ECO:0000256" key="9">
    <source>
        <dbReference type="PROSITE-ProRule" id="PRU10132"/>
    </source>
</evidence>
<dbReference type="Gene3D" id="3.50.50.80">
    <property type="entry name" value="Ubiquitin-activating enzyme E1, inactive adenylation domain, subdomain 1"/>
    <property type="match status" value="1"/>
</dbReference>
<evidence type="ECO:0000313" key="13">
    <source>
        <dbReference type="EMBL" id="OCB88188.1"/>
    </source>
</evidence>
<accession>A0A9Q5N8Z1</accession>
<dbReference type="Proteomes" id="UP000757232">
    <property type="component" value="Unassembled WGS sequence"/>
</dbReference>
<dbReference type="Pfam" id="PF10585">
    <property type="entry name" value="UBA_E1_SCCH"/>
    <property type="match status" value="1"/>
</dbReference>
<evidence type="ECO:0000256" key="8">
    <source>
        <dbReference type="ARBA" id="ARBA00073512"/>
    </source>
</evidence>
<feature type="active site" description="Glycyl thioester intermediate" evidence="9">
    <location>
        <position position="1359"/>
    </location>
</feature>
<dbReference type="Gene3D" id="2.130.10.10">
    <property type="entry name" value="YVTN repeat-like/Quinoprotein amine dehydrogenase"/>
    <property type="match status" value="1"/>
</dbReference>
<feature type="compositionally biased region" description="Polar residues" evidence="10">
    <location>
        <begin position="1"/>
        <end position="23"/>
    </location>
</feature>
<dbReference type="InterPro" id="IPR049567">
    <property type="entry name" value="WDR59-like"/>
</dbReference>
<dbReference type="CDD" id="cd11605">
    <property type="entry name" value="RWD_DRWD_ELF-like"/>
    <property type="match status" value="1"/>
</dbReference>
<feature type="compositionally biased region" description="Low complexity" evidence="10">
    <location>
        <begin position="1524"/>
        <end position="1533"/>
    </location>
</feature>
<evidence type="ECO:0000313" key="14">
    <source>
        <dbReference type="Proteomes" id="UP000757232"/>
    </source>
</evidence>
<feature type="region of interest" description="Disordered" evidence="10">
    <location>
        <begin position="418"/>
        <end position="497"/>
    </location>
</feature>
<dbReference type="InterPro" id="IPR015943">
    <property type="entry name" value="WD40/YVTN_repeat-like_dom_sf"/>
</dbReference>
<dbReference type="GO" id="GO:0035859">
    <property type="term" value="C:Seh1-associated complex"/>
    <property type="evidence" value="ECO:0007669"/>
    <property type="project" value="TreeGrafter"/>
</dbReference>
<feature type="compositionally biased region" description="Polar residues" evidence="10">
    <location>
        <begin position="51"/>
        <end position="66"/>
    </location>
</feature>
<feature type="region of interest" description="Disordered" evidence="10">
    <location>
        <begin position="1"/>
        <end position="74"/>
    </location>
</feature>
<dbReference type="InterPro" id="IPR019572">
    <property type="entry name" value="UBA_E1_SCCH"/>
</dbReference>
<reference evidence="13" key="1">
    <citation type="submission" date="2016-06" db="EMBL/GenBank/DDBJ databases">
        <title>Draft Genome sequence of the fungus Inonotus baumii.</title>
        <authorList>
            <person name="Zhu H."/>
            <person name="Lin W."/>
        </authorList>
    </citation>
    <scope>NUCLEOTIDE SEQUENCE</scope>
    <source>
        <strain evidence="13">821</strain>
    </source>
</reference>